<proteinExistence type="predicted"/>
<evidence type="ECO:0000313" key="1">
    <source>
        <dbReference type="EMBL" id="JAH01283.1"/>
    </source>
</evidence>
<reference evidence="1" key="1">
    <citation type="submission" date="2014-11" db="EMBL/GenBank/DDBJ databases">
        <authorList>
            <person name="Amaro Gonzalez C."/>
        </authorList>
    </citation>
    <scope>NUCLEOTIDE SEQUENCE</scope>
</reference>
<protein>
    <submittedName>
        <fullName evidence="1">Uncharacterized protein</fullName>
    </submittedName>
</protein>
<reference evidence="1" key="2">
    <citation type="journal article" date="2015" name="Fish Shellfish Immunol.">
        <title>Early steps in the European eel (Anguilla anguilla)-Vibrio vulnificus interaction in the gills: Role of the RtxA13 toxin.</title>
        <authorList>
            <person name="Callol A."/>
            <person name="Pajuelo D."/>
            <person name="Ebbesson L."/>
            <person name="Teles M."/>
            <person name="MacKenzie S."/>
            <person name="Amaro C."/>
        </authorList>
    </citation>
    <scope>NUCLEOTIDE SEQUENCE</scope>
</reference>
<sequence>MFEGERQFSDHSMRIRWLAVWIQ</sequence>
<accession>A0A0E9PBT5</accession>
<dbReference type="AlphaFoldDB" id="A0A0E9PBT5"/>
<organism evidence="1">
    <name type="scientific">Anguilla anguilla</name>
    <name type="common">European freshwater eel</name>
    <name type="synonym">Muraena anguilla</name>
    <dbReference type="NCBI Taxonomy" id="7936"/>
    <lineage>
        <taxon>Eukaryota</taxon>
        <taxon>Metazoa</taxon>
        <taxon>Chordata</taxon>
        <taxon>Craniata</taxon>
        <taxon>Vertebrata</taxon>
        <taxon>Euteleostomi</taxon>
        <taxon>Actinopterygii</taxon>
        <taxon>Neopterygii</taxon>
        <taxon>Teleostei</taxon>
        <taxon>Anguilliformes</taxon>
        <taxon>Anguillidae</taxon>
        <taxon>Anguilla</taxon>
    </lineage>
</organism>
<name>A0A0E9PBT5_ANGAN</name>
<dbReference type="EMBL" id="GBXM01107294">
    <property type="protein sequence ID" value="JAH01283.1"/>
    <property type="molecule type" value="Transcribed_RNA"/>
</dbReference>